<dbReference type="Gene3D" id="3.40.50.300">
    <property type="entry name" value="P-loop containing nucleotide triphosphate hydrolases"/>
    <property type="match status" value="1"/>
</dbReference>
<dbReference type="SUPFAM" id="SSF52540">
    <property type="entry name" value="P-loop containing nucleoside triphosphate hydrolases"/>
    <property type="match status" value="1"/>
</dbReference>
<dbReference type="GO" id="GO:0006261">
    <property type="term" value="P:DNA-templated DNA replication"/>
    <property type="evidence" value="ECO:0007669"/>
    <property type="project" value="TreeGrafter"/>
</dbReference>
<accession>A0A2V3UNM1</accession>
<protein>
    <submittedName>
        <fullName evidence="1">DNA polymerase III delta prime subunit</fullName>
    </submittedName>
</protein>
<dbReference type="InterPro" id="IPR027417">
    <property type="entry name" value="P-loop_NTPase"/>
</dbReference>
<dbReference type="Proteomes" id="UP000248021">
    <property type="component" value="Unassembled WGS sequence"/>
</dbReference>
<evidence type="ECO:0000313" key="1">
    <source>
        <dbReference type="EMBL" id="PXW61730.1"/>
    </source>
</evidence>
<reference evidence="1 2" key="1">
    <citation type="submission" date="2018-05" db="EMBL/GenBank/DDBJ databases">
        <title>Genomic Encyclopedia of Type Strains, Phase IV (KMG-IV): sequencing the most valuable type-strain genomes for metagenomic binning, comparative biology and taxonomic classification.</title>
        <authorList>
            <person name="Goeker M."/>
        </authorList>
    </citation>
    <scope>NUCLEOTIDE SEQUENCE [LARGE SCALE GENOMIC DNA]</scope>
    <source>
        <strain evidence="1 2">DSM 6462</strain>
    </source>
</reference>
<dbReference type="PANTHER" id="PTHR11669">
    <property type="entry name" value="REPLICATION FACTOR C / DNA POLYMERASE III GAMMA-TAU SUBUNIT"/>
    <property type="match status" value="1"/>
</dbReference>
<dbReference type="InterPro" id="IPR050238">
    <property type="entry name" value="DNA_Rep/Repair_Clamp_Loader"/>
</dbReference>
<gene>
    <name evidence="1" type="ORF">C7450_103248</name>
</gene>
<dbReference type="NCBIfam" id="NF005677">
    <property type="entry name" value="PRK07471.1"/>
    <property type="match status" value="1"/>
</dbReference>
<dbReference type="EMBL" id="QJJK01000003">
    <property type="protein sequence ID" value="PXW61730.1"/>
    <property type="molecule type" value="Genomic_DNA"/>
</dbReference>
<sequence>MSQPDGIEADRYLDCPHPREQTDLVGHAASETAFLDAFRSGRLHHAWLIGGPQGIGKATFAYRAARFLLANPDPSAPAVARATDLGVDPDHPAARRVAALSHPDLVVLRRTPGTDKKGPSAFIPIDAVRRALAVFGTTAGAGGYRVAIVDSVEDLNAASANALLKVVEEPPPRSVFLIVAHAPGRTMATLRSRCRKMTMRPLAADDVATVLTKLDGEADAAAVRQAAVMAGGSVRTALRLIDPDVIALVERVRRMLARLPEEDVAELYSLAEQLSGRADEERFATFLTTVGEWIGGRVHSEAAGGASRLAPLVEVWDKGLRAARDVQVLNLDRRPFVFSLFGDLAEAVRRSSAA</sequence>
<dbReference type="AlphaFoldDB" id="A0A2V3UNM1"/>
<dbReference type="GO" id="GO:0009360">
    <property type="term" value="C:DNA polymerase III complex"/>
    <property type="evidence" value="ECO:0007669"/>
    <property type="project" value="TreeGrafter"/>
</dbReference>
<proteinExistence type="predicted"/>
<evidence type="ECO:0000313" key="2">
    <source>
        <dbReference type="Proteomes" id="UP000248021"/>
    </source>
</evidence>
<dbReference type="PANTHER" id="PTHR11669:SF8">
    <property type="entry name" value="DNA POLYMERASE III SUBUNIT DELTA"/>
    <property type="match status" value="1"/>
</dbReference>
<keyword evidence="2" id="KW-1185">Reference proteome</keyword>
<comment type="caution">
    <text evidence="1">The sequence shown here is derived from an EMBL/GenBank/DDBJ whole genome shotgun (WGS) entry which is preliminary data.</text>
</comment>
<name>A0A2V3UNM1_9HYPH</name>
<organism evidence="1 2">
    <name type="scientific">Chelatococcus asaccharovorans</name>
    <dbReference type="NCBI Taxonomy" id="28210"/>
    <lineage>
        <taxon>Bacteria</taxon>
        <taxon>Pseudomonadati</taxon>
        <taxon>Pseudomonadota</taxon>
        <taxon>Alphaproteobacteria</taxon>
        <taxon>Hyphomicrobiales</taxon>
        <taxon>Chelatococcaceae</taxon>
        <taxon>Chelatococcus</taxon>
    </lineage>
</organism>
<dbReference type="Pfam" id="PF13177">
    <property type="entry name" value="DNA_pol3_delta2"/>
    <property type="match status" value="1"/>
</dbReference>
<dbReference type="RefSeq" id="WP_245449545.1">
    <property type="nucleotide sequence ID" value="NZ_JAHBRY010000001.1"/>
</dbReference>